<feature type="transmembrane region" description="Helical" evidence="2">
    <location>
        <begin position="83"/>
        <end position="109"/>
    </location>
</feature>
<evidence type="ECO:0000256" key="1">
    <source>
        <dbReference type="SAM" id="MobiDB-lite"/>
    </source>
</evidence>
<gene>
    <name evidence="3" type="ORF">TKK_013786</name>
</gene>
<evidence type="ECO:0000256" key="2">
    <source>
        <dbReference type="SAM" id="Phobius"/>
    </source>
</evidence>
<protein>
    <recommendedName>
        <fullName evidence="5">Transmembrane protein</fullName>
    </recommendedName>
</protein>
<feature type="compositionally biased region" description="Low complexity" evidence="1">
    <location>
        <begin position="17"/>
        <end position="26"/>
    </location>
</feature>
<keyword evidence="2" id="KW-0812">Transmembrane</keyword>
<keyword evidence="2" id="KW-0472">Membrane</keyword>
<feature type="compositionally biased region" description="Polar residues" evidence="1">
    <location>
        <begin position="7"/>
        <end position="16"/>
    </location>
</feature>
<keyword evidence="2" id="KW-1133">Transmembrane helix</keyword>
<proteinExistence type="predicted"/>
<keyword evidence="4" id="KW-1185">Reference proteome</keyword>
<feature type="region of interest" description="Disordered" evidence="1">
    <location>
        <begin position="1"/>
        <end position="30"/>
    </location>
</feature>
<organism evidence="3 4">
    <name type="scientific">Trichogramma kaykai</name>
    <dbReference type="NCBI Taxonomy" id="54128"/>
    <lineage>
        <taxon>Eukaryota</taxon>
        <taxon>Metazoa</taxon>
        <taxon>Ecdysozoa</taxon>
        <taxon>Arthropoda</taxon>
        <taxon>Hexapoda</taxon>
        <taxon>Insecta</taxon>
        <taxon>Pterygota</taxon>
        <taxon>Neoptera</taxon>
        <taxon>Endopterygota</taxon>
        <taxon>Hymenoptera</taxon>
        <taxon>Apocrita</taxon>
        <taxon>Proctotrupomorpha</taxon>
        <taxon>Chalcidoidea</taxon>
        <taxon>Trichogrammatidae</taxon>
        <taxon>Trichogramma</taxon>
    </lineage>
</organism>
<dbReference type="EMBL" id="JBJJXI010000109">
    <property type="protein sequence ID" value="KAL3391454.1"/>
    <property type="molecule type" value="Genomic_DNA"/>
</dbReference>
<comment type="caution">
    <text evidence="3">The sequence shown here is derived from an EMBL/GenBank/DDBJ whole genome shotgun (WGS) entry which is preliminary data.</text>
</comment>
<accession>A0ABD2WF05</accession>
<feature type="transmembrane region" description="Helical" evidence="2">
    <location>
        <begin position="50"/>
        <end position="77"/>
    </location>
</feature>
<sequence>MRIRCGRQQTRTAARLSSSSSSSSSSQPTAAASRPDGCWTFALRQLFCHALLFSSACTYIFSCGALRLLCETVYFFFAKPCKSPGLCVYLCVCVRVYTCVFVIIVFIYGKRCTGKYVCMCCVLSAVKISVDEIVSLMNARRVQGRMESQLRSAATIKEFS</sequence>
<name>A0ABD2WF05_9HYME</name>
<dbReference type="Proteomes" id="UP001627154">
    <property type="component" value="Unassembled WGS sequence"/>
</dbReference>
<dbReference type="AlphaFoldDB" id="A0ABD2WF05"/>
<evidence type="ECO:0000313" key="3">
    <source>
        <dbReference type="EMBL" id="KAL3391454.1"/>
    </source>
</evidence>
<evidence type="ECO:0008006" key="5">
    <source>
        <dbReference type="Google" id="ProtNLM"/>
    </source>
</evidence>
<evidence type="ECO:0000313" key="4">
    <source>
        <dbReference type="Proteomes" id="UP001627154"/>
    </source>
</evidence>
<reference evidence="3 4" key="1">
    <citation type="journal article" date="2024" name="bioRxiv">
        <title>A reference genome for Trichogramma kaykai: A tiny desert-dwelling parasitoid wasp with competing sex-ratio distorters.</title>
        <authorList>
            <person name="Culotta J."/>
            <person name="Lindsey A.R."/>
        </authorList>
    </citation>
    <scope>NUCLEOTIDE SEQUENCE [LARGE SCALE GENOMIC DNA]</scope>
    <source>
        <strain evidence="3 4">KSX58</strain>
    </source>
</reference>